<name>A0A7U4J9V8_9SPHN</name>
<reference evidence="1 2" key="1">
    <citation type="journal article" date="2015" name="Int. J. Syst. Evol. Microbiol.">
        <title>Sphingomonas hengshuiensis sp. nov., isolated from lake wetland.</title>
        <authorList>
            <person name="Wei S."/>
            <person name="Wang T."/>
            <person name="Liu H."/>
            <person name="Zhang C."/>
            <person name="Guo J."/>
            <person name="Wang Q."/>
            <person name="Liang K."/>
            <person name="Zhang Z."/>
        </authorList>
    </citation>
    <scope>NUCLEOTIDE SEQUENCE [LARGE SCALE GENOMIC DNA]</scope>
    <source>
        <strain evidence="1 2">WHSC-8</strain>
    </source>
</reference>
<evidence type="ECO:0000313" key="1">
    <source>
        <dbReference type="EMBL" id="AJP72921.1"/>
    </source>
</evidence>
<dbReference type="KEGG" id="sphi:TS85_15675"/>
<sequence>MTVWAITIAETGELVRQFDSPTHPRFHGFAWESGVHTATALAARGDPAVQSWDAAARRWVDDPEKVEALLLDAVRQRAAAAVAAYLTQGKAEIYAAKRGEVAAWRLGEAAAMSAEDIASAFPFAWAEASARGEGVIDDAITRFASGVAAADAAIAAIEAALQVVTTQIRAAETAAAKRAVLAAAQL</sequence>
<proteinExistence type="predicted"/>
<dbReference type="Proteomes" id="UP000032300">
    <property type="component" value="Chromosome"/>
</dbReference>
<dbReference type="RefSeq" id="WP_044333495.1">
    <property type="nucleotide sequence ID" value="NZ_CP010836.1"/>
</dbReference>
<organism evidence="1 2">
    <name type="scientific">Sphingomonas hengshuiensis</name>
    <dbReference type="NCBI Taxonomy" id="1609977"/>
    <lineage>
        <taxon>Bacteria</taxon>
        <taxon>Pseudomonadati</taxon>
        <taxon>Pseudomonadota</taxon>
        <taxon>Alphaproteobacteria</taxon>
        <taxon>Sphingomonadales</taxon>
        <taxon>Sphingomonadaceae</taxon>
        <taxon>Sphingomonas</taxon>
    </lineage>
</organism>
<accession>A0A7U4J9V8</accession>
<keyword evidence="2" id="KW-1185">Reference proteome</keyword>
<evidence type="ECO:0000313" key="2">
    <source>
        <dbReference type="Proteomes" id="UP000032300"/>
    </source>
</evidence>
<dbReference type="EMBL" id="CP010836">
    <property type="protein sequence ID" value="AJP72921.1"/>
    <property type="molecule type" value="Genomic_DNA"/>
</dbReference>
<protein>
    <submittedName>
        <fullName evidence="1">Uncharacterized protein</fullName>
    </submittedName>
</protein>
<dbReference type="AlphaFoldDB" id="A0A7U4J9V8"/>
<gene>
    <name evidence="1" type="ORF">TS85_15675</name>
</gene>
<reference evidence="1 2" key="2">
    <citation type="submission" date="2015-02" db="EMBL/GenBank/DDBJ databases">
        <title>The complete genome of Sphingomonas hengshuiensis sp. WHSC-8 isolated from soil of Hengshui Lake.</title>
        <authorList>
            <person name="Wei S."/>
            <person name="Guo J."/>
            <person name="Su C."/>
            <person name="Wu R."/>
            <person name="Zhang Z."/>
            <person name="Liang K."/>
            <person name="Li H."/>
            <person name="Wang T."/>
            <person name="Liu H."/>
            <person name="Zhang C."/>
            <person name="Li Z."/>
            <person name="Wang Q."/>
            <person name="Meng J."/>
        </authorList>
    </citation>
    <scope>NUCLEOTIDE SEQUENCE [LARGE SCALE GENOMIC DNA]</scope>
    <source>
        <strain evidence="1 2">WHSC-8</strain>
    </source>
</reference>